<reference evidence="2" key="1">
    <citation type="submission" date="2021-03" db="EMBL/GenBank/DDBJ databases">
        <title>Whole genome shotgun sequence of Actinoplanes auranticolor NBRC 12245.</title>
        <authorList>
            <person name="Komaki H."/>
            <person name="Tamura T."/>
        </authorList>
    </citation>
    <scope>NUCLEOTIDE SEQUENCE</scope>
    <source>
        <strain evidence="2">NBRC 12245</strain>
    </source>
</reference>
<gene>
    <name evidence="2" type="ORF">Aau02nite_91970</name>
</gene>
<proteinExistence type="predicted"/>
<feature type="compositionally biased region" description="Gly residues" evidence="1">
    <location>
        <begin position="104"/>
        <end position="122"/>
    </location>
</feature>
<organism evidence="2 3">
    <name type="scientific">Actinoplanes auranticolor</name>
    <dbReference type="NCBI Taxonomy" id="47988"/>
    <lineage>
        <taxon>Bacteria</taxon>
        <taxon>Bacillati</taxon>
        <taxon>Actinomycetota</taxon>
        <taxon>Actinomycetes</taxon>
        <taxon>Micromonosporales</taxon>
        <taxon>Micromonosporaceae</taxon>
        <taxon>Actinoplanes</taxon>
    </lineage>
</organism>
<keyword evidence="3" id="KW-1185">Reference proteome</keyword>
<feature type="region of interest" description="Disordered" evidence="1">
    <location>
        <begin position="91"/>
        <end position="151"/>
    </location>
</feature>
<dbReference type="Proteomes" id="UP000681340">
    <property type="component" value="Unassembled WGS sequence"/>
</dbReference>
<name>A0A919VYU2_9ACTN</name>
<evidence type="ECO:0000256" key="1">
    <source>
        <dbReference type="SAM" id="MobiDB-lite"/>
    </source>
</evidence>
<comment type="caution">
    <text evidence="2">The sequence shown here is derived from an EMBL/GenBank/DDBJ whole genome shotgun (WGS) entry which is preliminary data.</text>
</comment>
<dbReference type="EMBL" id="BOQL01000106">
    <property type="protein sequence ID" value="GIM80757.1"/>
    <property type="molecule type" value="Genomic_DNA"/>
</dbReference>
<protein>
    <recommendedName>
        <fullName evidence="4">Excreted virulence factor EspC (Type VII ESX diderm)</fullName>
    </recommendedName>
</protein>
<evidence type="ECO:0008006" key="4">
    <source>
        <dbReference type="Google" id="ProtNLM"/>
    </source>
</evidence>
<evidence type="ECO:0000313" key="3">
    <source>
        <dbReference type="Proteomes" id="UP000681340"/>
    </source>
</evidence>
<feature type="compositionally biased region" description="Gly residues" evidence="1">
    <location>
        <begin position="142"/>
        <end position="151"/>
    </location>
</feature>
<evidence type="ECO:0000313" key="2">
    <source>
        <dbReference type="EMBL" id="GIM80757.1"/>
    </source>
</evidence>
<sequence>MTQPDRMQVAYAALSNDAAKWNEHSTVMDTAAKQAASYGLTGFQFGYTANQLGVGAKYQEIQDLAVRLLSEGVVAMQQIADTLIKVRDDYEATDQQSGGRIEHAGGGTQGQGQLNEGGGSQGQGQLNETPDEGSGQIEDRTGGGSSGRINE</sequence>
<accession>A0A919VYU2</accession>
<dbReference type="AlphaFoldDB" id="A0A919VYU2"/>